<dbReference type="AlphaFoldDB" id="A0A915DIB9"/>
<feature type="region of interest" description="Disordered" evidence="2">
    <location>
        <begin position="289"/>
        <end position="310"/>
    </location>
</feature>
<protein>
    <submittedName>
        <fullName evidence="5">Uncharacterized protein</fullName>
    </submittedName>
</protein>
<keyword evidence="3" id="KW-0732">Signal</keyword>
<name>A0A915DIB9_9BILA</name>
<evidence type="ECO:0000313" key="5">
    <source>
        <dbReference type="WBParaSite" id="jg19770"/>
    </source>
</evidence>
<evidence type="ECO:0000256" key="2">
    <source>
        <dbReference type="SAM" id="MobiDB-lite"/>
    </source>
</evidence>
<dbReference type="WBParaSite" id="jg19770">
    <property type="protein sequence ID" value="jg19770"/>
    <property type="gene ID" value="jg19770"/>
</dbReference>
<dbReference type="PROSITE" id="PS51257">
    <property type="entry name" value="PROKAR_LIPOPROTEIN"/>
    <property type="match status" value="1"/>
</dbReference>
<feature type="coiled-coil region" evidence="1">
    <location>
        <begin position="338"/>
        <end position="372"/>
    </location>
</feature>
<reference evidence="5" key="1">
    <citation type="submission" date="2022-11" db="UniProtKB">
        <authorList>
            <consortium name="WormBaseParasite"/>
        </authorList>
    </citation>
    <scope>IDENTIFICATION</scope>
</reference>
<feature type="signal peptide" evidence="3">
    <location>
        <begin position="1"/>
        <end position="22"/>
    </location>
</feature>
<feature type="coiled-coil region" evidence="1">
    <location>
        <begin position="126"/>
        <end position="202"/>
    </location>
</feature>
<evidence type="ECO:0000313" key="4">
    <source>
        <dbReference type="Proteomes" id="UP000887574"/>
    </source>
</evidence>
<organism evidence="4 5">
    <name type="scientific">Ditylenchus dipsaci</name>
    <dbReference type="NCBI Taxonomy" id="166011"/>
    <lineage>
        <taxon>Eukaryota</taxon>
        <taxon>Metazoa</taxon>
        <taxon>Ecdysozoa</taxon>
        <taxon>Nematoda</taxon>
        <taxon>Chromadorea</taxon>
        <taxon>Rhabditida</taxon>
        <taxon>Tylenchina</taxon>
        <taxon>Tylenchomorpha</taxon>
        <taxon>Sphaerularioidea</taxon>
        <taxon>Anguinidae</taxon>
        <taxon>Anguininae</taxon>
        <taxon>Ditylenchus</taxon>
    </lineage>
</organism>
<keyword evidence="1" id="KW-0175">Coiled coil</keyword>
<feature type="chain" id="PRO_5037869544" evidence="3">
    <location>
        <begin position="23"/>
        <end position="488"/>
    </location>
</feature>
<sequence>MPTRTSPILFFLFFACAWIVSAVVVVVEVVNLNARFARQTAAIERDMPEDGKTENPRARFTSALHYWRVRSSVWEDDPLLIKGQAIRMFNNSYNSLSRSQTPNSFNTANRPSPSPKCFGKNTHVLKEEYEREKVRWQAKLDEAEQKLNEAAINNSELFQIKAELNRKIIDFEKNQRPLIEQNRRLNERIRVLTGESKTLEQKLCYSQDDFLSLRDAFDRLTKENSTLKEQRAFPEKLEELSRYRSQVLDYSKCITACRQSILEKDRRYDLLVQKFKKYRKCLLSKRNGIDSEDDRQSCVGSEEGSLDSSSLTGLDTIAEDLDEDNSIEFVDLENSNKMTTALERAQKLKEDKEQLELLKTKLEKDLANSQEHNDLLEFQLVELTEGSQRRNIEFFDKQCATEIELVVEDIDQSELEIKTRASVAPDFISQTRGMLHSMLCKSALFGRKDREGLRCGIEVIDSLQNVSANIILSRATYLCRKISHIKMI</sequence>
<accession>A0A915DIB9</accession>
<dbReference type="Proteomes" id="UP000887574">
    <property type="component" value="Unplaced"/>
</dbReference>
<evidence type="ECO:0000256" key="3">
    <source>
        <dbReference type="SAM" id="SignalP"/>
    </source>
</evidence>
<keyword evidence="4" id="KW-1185">Reference proteome</keyword>
<proteinExistence type="predicted"/>
<feature type="compositionally biased region" description="Low complexity" evidence="2">
    <location>
        <begin position="300"/>
        <end position="310"/>
    </location>
</feature>
<evidence type="ECO:0000256" key="1">
    <source>
        <dbReference type="SAM" id="Coils"/>
    </source>
</evidence>